<evidence type="ECO:0000256" key="3">
    <source>
        <dbReference type="ARBA" id="ARBA00022553"/>
    </source>
</evidence>
<evidence type="ECO:0000256" key="5">
    <source>
        <dbReference type="ARBA" id="ARBA00023098"/>
    </source>
</evidence>
<dbReference type="GO" id="GO:0005829">
    <property type="term" value="C:cytosol"/>
    <property type="evidence" value="ECO:0007669"/>
    <property type="project" value="TreeGrafter"/>
</dbReference>
<evidence type="ECO:0000313" key="9">
    <source>
        <dbReference type="EMBL" id="SFS02353.1"/>
    </source>
</evidence>
<proteinExistence type="inferred from homology"/>
<evidence type="ECO:0000313" key="10">
    <source>
        <dbReference type="Proteomes" id="UP000199659"/>
    </source>
</evidence>
<dbReference type="GO" id="GO:0016020">
    <property type="term" value="C:membrane"/>
    <property type="evidence" value="ECO:0007669"/>
    <property type="project" value="GOC"/>
</dbReference>
<dbReference type="UniPathway" id="UPA00094"/>
<dbReference type="PROSITE" id="PS50075">
    <property type="entry name" value="CARRIER"/>
    <property type="match status" value="1"/>
</dbReference>
<keyword evidence="6 7" id="KW-0275">Fatty acid biosynthesis</keyword>
<protein>
    <recommendedName>
        <fullName evidence="7">Acyl carrier protein</fullName>
        <shortName evidence="7">ACP</shortName>
    </recommendedName>
</protein>
<dbReference type="GO" id="GO:0000035">
    <property type="term" value="F:acyl binding"/>
    <property type="evidence" value="ECO:0007669"/>
    <property type="project" value="TreeGrafter"/>
</dbReference>
<comment type="similarity">
    <text evidence="7">Belongs to the acyl carrier protein (ACP) family.</text>
</comment>
<accession>A0A1I6LG00</accession>
<evidence type="ECO:0000256" key="6">
    <source>
        <dbReference type="ARBA" id="ARBA00023160"/>
    </source>
</evidence>
<keyword evidence="10" id="KW-1185">Reference proteome</keyword>
<evidence type="ECO:0000259" key="8">
    <source>
        <dbReference type="PROSITE" id="PS50075"/>
    </source>
</evidence>
<keyword evidence="3 7" id="KW-0597">Phosphoprotein</keyword>
<dbReference type="PANTHER" id="PTHR20863">
    <property type="entry name" value="ACYL CARRIER PROTEIN"/>
    <property type="match status" value="1"/>
</dbReference>
<evidence type="ECO:0000256" key="2">
    <source>
        <dbReference type="ARBA" id="ARBA00022516"/>
    </source>
</evidence>
<dbReference type="STRING" id="37658.SAMN05661086_03269"/>
<dbReference type="Pfam" id="PF00550">
    <property type="entry name" value="PP-binding"/>
    <property type="match status" value="1"/>
</dbReference>
<keyword evidence="2 7" id="KW-0444">Lipid biosynthesis</keyword>
<dbReference type="SUPFAM" id="SSF47336">
    <property type="entry name" value="ACP-like"/>
    <property type="match status" value="1"/>
</dbReference>
<name>A0A1I6LG00_9FIRM</name>
<comment type="subcellular location">
    <subcellularLocation>
        <location evidence="7">Cytoplasm</location>
    </subcellularLocation>
</comment>
<comment type="function">
    <text evidence="7">Carrier of the growing fatty acid chain in fatty acid biosynthesis.</text>
</comment>
<keyword evidence="4 7" id="KW-0276">Fatty acid metabolism</keyword>
<comment type="PTM">
    <text evidence="7">4'-phosphopantetheine is transferred from CoA to a specific serine of apo-ACP by AcpS. This modification is essential for activity because fatty acids are bound in thioester linkage to the sulfhydryl of the prosthetic group.</text>
</comment>
<feature type="domain" description="Carrier" evidence="8">
    <location>
        <begin position="1"/>
        <end position="75"/>
    </location>
</feature>
<dbReference type="RefSeq" id="WP_092563190.1">
    <property type="nucleotide sequence ID" value="NZ_FOYZ01000016.1"/>
</dbReference>
<dbReference type="Proteomes" id="UP000199659">
    <property type="component" value="Unassembled WGS sequence"/>
</dbReference>
<evidence type="ECO:0000256" key="1">
    <source>
        <dbReference type="ARBA" id="ARBA00022450"/>
    </source>
</evidence>
<dbReference type="InterPro" id="IPR009081">
    <property type="entry name" value="PP-bd_ACP"/>
</dbReference>
<dbReference type="PANTHER" id="PTHR20863:SF76">
    <property type="entry name" value="CARRIER DOMAIN-CONTAINING PROTEIN"/>
    <property type="match status" value="1"/>
</dbReference>
<sequence>MEIFEKIKKIINENFTIEGKLTEETNITEGLGLDSFDFVTLVTTLEEEFNIEIAEEEMYQIKTLEDAVQIIQKKL</sequence>
<reference evidence="9 10" key="1">
    <citation type="submission" date="2016-10" db="EMBL/GenBank/DDBJ databases">
        <authorList>
            <person name="de Groot N.N."/>
        </authorList>
    </citation>
    <scope>NUCLEOTIDE SEQUENCE [LARGE SCALE GENOMIC DNA]</scope>
    <source>
        <strain evidence="9 10">743A</strain>
    </source>
</reference>
<keyword evidence="7" id="KW-0963">Cytoplasm</keyword>
<dbReference type="Gene3D" id="1.10.1200.10">
    <property type="entry name" value="ACP-like"/>
    <property type="match status" value="1"/>
</dbReference>
<dbReference type="HAMAP" id="MF_01217">
    <property type="entry name" value="Acyl_carrier"/>
    <property type="match status" value="1"/>
</dbReference>
<gene>
    <name evidence="7" type="primary">acpP</name>
    <name evidence="9" type="ORF">SAMN05661086_03269</name>
</gene>
<dbReference type="InterPro" id="IPR036736">
    <property type="entry name" value="ACP-like_sf"/>
</dbReference>
<organism evidence="9 10">
    <name type="scientific">Anaeromicropila populeti</name>
    <dbReference type="NCBI Taxonomy" id="37658"/>
    <lineage>
        <taxon>Bacteria</taxon>
        <taxon>Bacillati</taxon>
        <taxon>Bacillota</taxon>
        <taxon>Clostridia</taxon>
        <taxon>Lachnospirales</taxon>
        <taxon>Lachnospiraceae</taxon>
        <taxon>Anaeromicropila</taxon>
    </lineage>
</organism>
<dbReference type="GO" id="GO:0000036">
    <property type="term" value="F:acyl carrier activity"/>
    <property type="evidence" value="ECO:0007669"/>
    <property type="project" value="UniProtKB-UniRule"/>
</dbReference>
<dbReference type="EMBL" id="FOYZ01000016">
    <property type="protein sequence ID" value="SFS02353.1"/>
    <property type="molecule type" value="Genomic_DNA"/>
</dbReference>
<feature type="modified residue" description="O-(pantetheine 4'-phosphoryl)serine" evidence="7">
    <location>
        <position position="35"/>
    </location>
</feature>
<dbReference type="InterPro" id="IPR003231">
    <property type="entry name" value="ACP"/>
</dbReference>
<evidence type="ECO:0000256" key="7">
    <source>
        <dbReference type="HAMAP-Rule" id="MF_01217"/>
    </source>
</evidence>
<evidence type="ECO:0000256" key="4">
    <source>
        <dbReference type="ARBA" id="ARBA00022832"/>
    </source>
</evidence>
<comment type="pathway">
    <text evidence="7">Lipid metabolism; fatty acid biosynthesis.</text>
</comment>
<dbReference type="GO" id="GO:0009245">
    <property type="term" value="P:lipid A biosynthetic process"/>
    <property type="evidence" value="ECO:0007669"/>
    <property type="project" value="TreeGrafter"/>
</dbReference>
<dbReference type="AlphaFoldDB" id="A0A1I6LG00"/>
<keyword evidence="1 7" id="KW-0596">Phosphopantetheine</keyword>
<keyword evidence="5 7" id="KW-0443">Lipid metabolism</keyword>